<organism evidence="1 2">
    <name type="scientific">Persea americana</name>
    <name type="common">Avocado</name>
    <dbReference type="NCBI Taxonomy" id="3435"/>
    <lineage>
        <taxon>Eukaryota</taxon>
        <taxon>Viridiplantae</taxon>
        <taxon>Streptophyta</taxon>
        <taxon>Embryophyta</taxon>
        <taxon>Tracheophyta</taxon>
        <taxon>Spermatophyta</taxon>
        <taxon>Magnoliopsida</taxon>
        <taxon>Magnoliidae</taxon>
        <taxon>Laurales</taxon>
        <taxon>Lauraceae</taxon>
        <taxon>Persea</taxon>
    </lineage>
</organism>
<keyword evidence="2" id="KW-1185">Reference proteome</keyword>
<accession>A0ACC2MH36</accession>
<evidence type="ECO:0000313" key="1">
    <source>
        <dbReference type="EMBL" id="KAJ8645007.1"/>
    </source>
</evidence>
<comment type="caution">
    <text evidence="1">The sequence shown here is derived from an EMBL/GenBank/DDBJ whole genome shotgun (WGS) entry which is preliminary data.</text>
</comment>
<sequence length="121" mass="13825">MKYEPPKMEAILISIAHVRVLSLSPPANECLSAGSLQIPIFMNLKKVMIALDFTEERGVIFIVSMLRRCPYLADLTLWGKGDYGTENKLLGLDYWEKQDRFNCFNHSLQRVTIGGETKYLI</sequence>
<gene>
    <name evidence="1" type="ORF">MRB53_006755</name>
</gene>
<protein>
    <submittedName>
        <fullName evidence="1">Uncharacterized protein</fullName>
    </submittedName>
</protein>
<name>A0ACC2MH36_PERAE</name>
<dbReference type="EMBL" id="CM056810">
    <property type="protein sequence ID" value="KAJ8645007.1"/>
    <property type="molecule type" value="Genomic_DNA"/>
</dbReference>
<proteinExistence type="predicted"/>
<dbReference type="Proteomes" id="UP001234297">
    <property type="component" value="Chromosome 2"/>
</dbReference>
<reference evidence="1 2" key="1">
    <citation type="journal article" date="2022" name="Hortic Res">
        <title>A haplotype resolved chromosomal level avocado genome allows analysis of novel avocado genes.</title>
        <authorList>
            <person name="Nath O."/>
            <person name="Fletcher S.J."/>
            <person name="Hayward A."/>
            <person name="Shaw L.M."/>
            <person name="Masouleh A.K."/>
            <person name="Furtado A."/>
            <person name="Henry R.J."/>
            <person name="Mitter N."/>
        </authorList>
    </citation>
    <scope>NUCLEOTIDE SEQUENCE [LARGE SCALE GENOMIC DNA]</scope>
    <source>
        <strain evidence="2">cv. Hass</strain>
    </source>
</reference>
<evidence type="ECO:0000313" key="2">
    <source>
        <dbReference type="Proteomes" id="UP001234297"/>
    </source>
</evidence>